<protein>
    <submittedName>
        <fullName evidence="1">tRNA-specific 2-thiouridylase MnmA</fullName>
        <ecNumber evidence="1">2.8.1.13</ecNumber>
    </submittedName>
</protein>
<dbReference type="GO" id="GO:0103016">
    <property type="term" value="F:tRNA-uridine 2-sulfurtransferase activity"/>
    <property type="evidence" value="ECO:0007669"/>
    <property type="project" value="UniProtKB-EC"/>
</dbReference>
<name>A0AAU6W3H9_9VIRU</name>
<evidence type="ECO:0000313" key="1">
    <source>
        <dbReference type="EMBL" id="XAI71056.1"/>
    </source>
</evidence>
<sequence length="302" mass="33714">MGRLVGKASIAPRLKEFDKIPFGQIPSPGVTHTIKECAQEKAHEIASAGHKELMVLFSGGVDCTLAALALLETGKCDHLVIGASETAFATADPALMNWFRNRGCEIRPVNGYVMHDYAKAGGHFVTGCFGDTILMSDYVHDINATETIWDMGVEELFEGLSGFKNVGGLIKKNQYFFDAMPDHLERSAANFLWWTEFCLDWHTIQYNLTSRVQLGAPGVTHTHLFDTVPFQRWAQQDASLKVGKTAATHKQAYYDACHQLAGFKFSTPVKTRGFENLYVDNYDPTYHSRIIAITDDWKVILE</sequence>
<dbReference type="SUPFAM" id="SSF52402">
    <property type="entry name" value="Adenine nucleotide alpha hydrolases-like"/>
    <property type="match status" value="1"/>
</dbReference>
<proteinExistence type="predicted"/>
<organism evidence="1">
    <name type="scientific">Pseudomonas phage Cygsa01</name>
    <dbReference type="NCBI Taxonomy" id="3138529"/>
    <lineage>
        <taxon>Viruses</taxon>
    </lineage>
</organism>
<keyword evidence="1" id="KW-0808">Transferase</keyword>
<dbReference type="EC" id="2.8.1.13" evidence="1"/>
<reference evidence="1" key="1">
    <citation type="journal article" date="2024" name="J. Gen. Virol.">
        <title>Novel phages of Pseudomonas syringae unveil numerous potential auxiliary metabolic genes.</title>
        <authorList>
            <person name="Feltin C."/>
            <person name="Garneau J.R."/>
            <person name="Morris C.E."/>
            <person name="Berard A."/>
            <person name="Torres-Barcelo C."/>
        </authorList>
    </citation>
    <scope>NUCLEOTIDE SEQUENCE</scope>
</reference>
<dbReference type="EMBL" id="PP179332">
    <property type="protein sequence ID" value="XAI71056.1"/>
    <property type="molecule type" value="Genomic_DNA"/>
</dbReference>
<accession>A0AAU6W3H9</accession>
<gene>
    <name evidence="1" type="primary">mnmA_2</name>
    <name evidence="1" type="ORF">Cygsa01_00010</name>
</gene>